<dbReference type="SMART" id="SM00320">
    <property type="entry name" value="WD40"/>
    <property type="match status" value="3"/>
</dbReference>
<proteinExistence type="predicted"/>
<sequence length="237" mass="26503">MLAFRANCCFSYICLNSNGFIKPTETSTNLSFVLSQCQMGEFKVHRVRFFDYMPSAIRAMAFNSHTERLAVARADGAVEIFHFADNYFQEKVIPGRDRRAIEALCWVGHRLFSAGLDGEVTEYDLENLRARYSIEAYGGPIWAISSNSQGTLLAVCRCHATHRLLVERGVGASKSREVVVWSVAFLSDYTIISGDSVGKVQIWDGLTGTLIRTHLVTKWDVLALSISQVRNTRQGGH</sequence>
<dbReference type="EMBL" id="JAHRIN010076365">
    <property type="protein sequence ID" value="MEQ2218015.1"/>
    <property type="molecule type" value="Genomic_DNA"/>
</dbReference>
<dbReference type="PANTHER" id="PTHR44163:SF1">
    <property type="entry name" value="U3 SMALL NUCLEOLAR RNA-ASSOCIATED PROTEIN 4 HOMOLOG"/>
    <property type="match status" value="1"/>
</dbReference>
<dbReference type="InterPro" id="IPR001680">
    <property type="entry name" value="WD40_rpt"/>
</dbReference>
<organism evidence="1 2">
    <name type="scientific">Xenoophorus captivus</name>
    <dbReference type="NCBI Taxonomy" id="1517983"/>
    <lineage>
        <taxon>Eukaryota</taxon>
        <taxon>Metazoa</taxon>
        <taxon>Chordata</taxon>
        <taxon>Craniata</taxon>
        <taxon>Vertebrata</taxon>
        <taxon>Euteleostomi</taxon>
        <taxon>Actinopterygii</taxon>
        <taxon>Neopterygii</taxon>
        <taxon>Teleostei</taxon>
        <taxon>Neoteleostei</taxon>
        <taxon>Acanthomorphata</taxon>
        <taxon>Ovalentaria</taxon>
        <taxon>Atherinomorphae</taxon>
        <taxon>Cyprinodontiformes</taxon>
        <taxon>Goodeidae</taxon>
        <taxon>Xenoophorus</taxon>
    </lineage>
</organism>
<dbReference type="InterPro" id="IPR046351">
    <property type="entry name" value="UTP4"/>
</dbReference>
<evidence type="ECO:0000313" key="2">
    <source>
        <dbReference type="Proteomes" id="UP001434883"/>
    </source>
</evidence>
<dbReference type="InterPro" id="IPR015943">
    <property type="entry name" value="WD40/YVTN_repeat-like_dom_sf"/>
</dbReference>
<reference evidence="1 2" key="1">
    <citation type="submission" date="2021-06" db="EMBL/GenBank/DDBJ databases">
        <authorList>
            <person name="Palmer J.M."/>
        </authorList>
    </citation>
    <scope>NUCLEOTIDE SEQUENCE [LARGE SCALE GENOMIC DNA]</scope>
    <source>
        <strain evidence="1 2">XC_2019</strain>
        <tissue evidence="1">Muscle</tissue>
    </source>
</reference>
<dbReference type="PANTHER" id="PTHR44163">
    <property type="entry name" value="U3 SMALL NUCLEOLAR RNA-ASSOCIATED PROTEIN 4 HOMOLOG"/>
    <property type="match status" value="1"/>
</dbReference>
<dbReference type="InterPro" id="IPR036322">
    <property type="entry name" value="WD40_repeat_dom_sf"/>
</dbReference>
<gene>
    <name evidence="1" type="ORF">XENOCAPTIV_027960</name>
</gene>
<accession>A0ABV0SCV9</accession>
<name>A0ABV0SCV9_9TELE</name>
<comment type="caution">
    <text evidence="1">The sequence shown here is derived from an EMBL/GenBank/DDBJ whole genome shotgun (WGS) entry which is preliminary data.</text>
</comment>
<evidence type="ECO:0000313" key="1">
    <source>
        <dbReference type="EMBL" id="MEQ2218015.1"/>
    </source>
</evidence>
<dbReference type="Proteomes" id="UP001434883">
    <property type="component" value="Unassembled WGS sequence"/>
</dbReference>
<dbReference type="Gene3D" id="2.130.10.10">
    <property type="entry name" value="YVTN repeat-like/Quinoprotein amine dehydrogenase"/>
    <property type="match status" value="1"/>
</dbReference>
<protein>
    <submittedName>
        <fullName evidence="1">Uncharacterized protein</fullName>
    </submittedName>
</protein>
<dbReference type="SUPFAM" id="SSF50978">
    <property type="entry name" value="WD40 repeat-like"/>
    <property type="match status" value="1"/>
</dbReference>
<keyword evidence="2" id="KW-1185">Reference proteome</keyword>